<name>A0ABQ2LN38_9ACTN</name>
<organism evidence="2 3">
    <name type="scientific">Streptomyces lasiicapitis</name>
    <dbReference type="NCBI Taxonomy" id="1923961"/>
    <lineage>
        <taxon>Bacteria</taxon>
        <taxon>Bacillati</taxon>
        <taxon>Actinomycetota</taxon>
        <taxon>Actinomycetes</taxon>
        <taxon>Kitasatosporales</taxon>
        <taxon>Streptomycetaceae</taxon>
        <taxon>Streptomyces</taxon>
    </lineage>
</organism>
<proteinExistence type="predicted"/>
<dbReference type="EMBL" id="BMNG01000004">
    <property type="protein sequence ID" value="GGO40613.1"/>
    <property type="molecule type" value="Genomic_DNA"/>
</dbReference>
<gene>
    <name evidence="2" type="ORF">GCM10012286_18930</name>
</gene>
<evidence type="ECO:0000256" key="1">
    <source>
        <dbReference type="SAM" id="Phobius"/>
    </source>
</evidence>
<feature type="transmembrane region" description="Helical" evidence="1">
    <location>
        <begin position="113"/>
        <end position="130"/>
    </location>
</feature>
<keyword evidence="1" id="KW-1133">Transmembrane helix</keyword>
<evidence type="ECO:0000313" key="3">
    <source>
        <dbReference type="Proteomes" id="UP000656881"/>
    </source>
</evidence>
<keyword evidence="1" id="KW-0812">Transmembrane</keyword>
<comment type="caution">
    <text evidence="2">The sequence shown here is derived from an EMBL/GenBank/DDBJ whole genome shotgun (WGS) entry which is preliminary data.</text>
</comment>
<keyword evidence="3" id="KW-1185">Reference proteome</keyword>
<feature type="transmembrane region" description="Helical" evidence="1">
    <location>
        <begin position="52"/>
        <end position="72"/>
    </location>
</feature>
<sequence length="275" mass="30289">MELLGTVGSLVSLLAAVLFYFGWASTDAETRALGLRDSIFRLSTSEYLLRSVEALFLPALLLVGALLAAIGLQRWVVTSPGRTRTAVRRMRWGWLLPAALAPFYRLHPALFELVVPLVAIPGLLATAYALTRTPPETAPDTAQRRAHLQIWALSLVLCLLSLFWAVSSYAGIVGRGRAEEAARAVNTAAFPSVVVFSAKDLMIRGDGSCYQHVAGKGSAYAYRYTGLRLFYVSGDRVYLVARKWRPTRGTLWVVRENDSVRVEYVSGPRGREPEC</sequence>
<reference evidence="3" key="1">
    <citation type="journal article" date="2019" name="Int. J. Syst. Evol. Microbiol.">
        <title>The Global Catalogue of Microorganisms (GCM) 10K type strain sequencing project: providing services to taxonomists for standard genome sequencing and annotation.</title>
        <authorList>
            <consortium name="The Broad Institute Genomics Platform"/>
            <consortium name="The Broad Institute Genome Sequencing Center for Infectious Disease"/>
            <person name="Wu L."/>
            <person name="Ma J."/>
        </authorList>
    </citation>
    <scope>NUCLEOTIDE SEQUENCE [LARGE SCALE GENOMIC DNA]</scope>
    <source>
        <strain evidence="3">CGMCC 4.7349</strain>
    </source>
</reference>
<feature type="transmembrane region" description="Helical" evidence="1">
    <location>
        <begin position="150"/>
        <end position="172"/>
    </location>
</feature>
<dbReference type="Proteomes" id="UP000656881">
    <property type="component" value="Unassembled WGS sequence"/>
</dbReference>
<keyword evidence="1" id="KW-0472">Membrane</keyword>
<protein>
    <submittedName>
        <fullName evidence="2">Uncharacterized protein</fullName>
    </submittedName>
</protein>
<evidence type="ECO:0000313" key="2">
    <source>
        <dbReference type="EMBL" id="GGO40613.1"/>
    </source>
</evidence>
<accession>A0ABQ2LN38</accession>